<evidence type="ECO:0008006" key="4">
    <source>
        <dbReference type="Google" id="ProtNLM"/>
    </source>
</evidence>
<dbReference type="InterPro" id="IPR029063">
    <property type="entry name" value="SAM-dependent_MTases_sf"/>
</dbReference>
<dbReference type="PANTHER" id="PTHR14614">
    <property type="entry name" value="HEPATOCELLULAR CARCINOMA-ASSOCIATED ANTIGEN"/>
    <property type="match status" value="1"/>
</dbReference>
<dbReference type="KEGG" id="pti:PHATR_46702"/>
<proteinExistence type="predicted"/>
<dbReference type="InterPro" id="IPR019410">
    <property type="entry name" value="Methyltransf_16"/>
</dbReference>
<evidence type="ECO:0000313" key="3">
    <source>
        <dbReference type="Proteomes" id="UP000000759"/>
    </source>
</evidence>
<accession>B5Y3I5</accession>
<dbReference type="AlphaFoldDB" id="B5Y3I5"/>
<dbReference type="InParanoid" id="B5Y3I5"/>
<dbReference type="EMBL" id="CP001141">
    <property type="protein sequence ID" value="ACI65132.1"/>
    <property type="molecule type" value="Genomic_DNA"/>
</dbReference>
<sequence>MGRPSNDQEVGTFSKRSTMKKGFPCQLVLLVIAILLQDSDGTKEKGAFIWGFSRHDARPRSSFSRAQSTTVERCAASPLHAVGHAVEGIECTMVSLDLPLIGTVSVLEATADSQEELVNLALREQTNLSSTISLDSGDPYGAVLWPASLSVSTYLLQNNLLRDRFVLELGSGTGLVALAAALGGAKSVLATDYEAVPLRLLRYAARNLNKLPMEIDYEILDICNDQIPLPYAHIVVAADIMYEPETGRAMARRAVEALRAGSRVVVGDSPGRAGRPAFLDELKRLGVNATFVDTIGSTLTGARHELICGKTSKTVSKDPEELVVAILDLDPTIHKLP</sequence>
<keyword evidence="3" id="KW-1185">Reference proteome</keyword>
<dbReference type="RefSeq" id="XP_002185662.1">
    <property type="nucleotide sequence ID" value="XM_002185626.1"/>
</dbReference>
<reference evidence="3" key="2">
    <citation type="submission" date="2008-08" db="EMBL/GenBank/DDBJ databases">
        <authorList>
            <consortium name="Diatom Consortium"/>
            <person name="Grigoriev I."/>
            <person name="Grimwood J."/>
            <person name="Kuo A."/>
            <person name="Otillar R.P."/>
            <person name="Salamov A."/>
            <person name="Detter J.C."/>
            <person name="Lindquist E."/>
            <person name="Shapiro H."/>
            <person name="Lucas S."/>
            <person name="Glavina del Rio T."/>
            <person name="Pitluck S."/>
            <person name="Rokhsar D."/>
            <person name="Bowler C."/>
        </authorList>
    </citation>
    <scope>GENOME REANNOTATION</scope>
    <source>
        <strain evidence="3">CCAP 1055/1</strain>
    </source>
</reference>
<keyword evidence="1" id="KW-0732">Signal</keyword>
<dbReference type="HOGENOM" id="CLU_825041_0_0_1"/>
<feature type="chain" id="PRO_5002838346" description="Methyltransferase domain-containing protein" evidence="1">
    <location>
        <begin position="42"/>
        <end position="337"/>
    </location>
</feature>
<dbReference type="Pfam" id="PF10294">
    <property type="entry name" value="Methyltransf_16"/>
    <property type="match status" value="1"/>
</dbReference>
<dbReference type="Proteomes" id="UP000000759">
    <property type="component" value="Chromosome 11"/>
</dbReference>
<feature type="signal peptide" evidence="1">
    <location>
        <begin position="1"/>
        <end position="41"/>
    </location>
</feature>
<dbReference type="SUPFAM" id="SSF53335">
    <property type="entry name" value="S-adenosyl-L-methionine-dependent methyltransferases"/>
    <property type="match status" value="1"/>
</dbReference>
<dbReference type="PaxDb" id="2850-Phatr46702"/>
<protein>
    <recommendedName>
        <fullName evidence="4">Methyltransferase domain-containing protein</fullName>
    </recommendedName>
</protein>
<reference evidence="2 3" key="1">
    <citation type="journal article" date="2008" name="Nature">
        <title>The Phaeodactylum genome reveals the evolutionary history of diatom genomes.</title>
        <authorList>
            <person name="Bowler C."/>
            <person name="Allen A.E."/>
            <person name="Badger J.H."/>
            <person name="Grimwood J."/>
            <person name="Jabbari K."/>
            <person name="Kuo A."/>
            <person name="Maheswari U."/>
            <person name="Martens C."/>
            <person name="Maumus F."/>
            <person name="Otillar R.P."/>
            <person name="Rayko E."/>
            <person name="Salamov A."/>
            <person name="Vandepoele K."/>
            <person name="Beszteri B."/>
            <person name="Gruber A."/>
            <person name="Heijde M."/>
            <person name="Katinka M."/>
            <person name="Mock T."/>
            <person name="Valentin K."/>
            <person name="Verret F."/>
            <person name="Berges J.A."/>
            <person name="Brownlee C."/>
            <person name="Cadoret J.P."/>
            <person name="Chiovitti A."/>
            <person name="Choi C.J."/>
            <person name="Coesel S."/>
            <person name="De Martino A."/>
            <person name="Detter J.C."/>
            <person name="Durkin C."/>
            <person name="Falciatore A."/>
            <person name="Fournet J."/>
            <person name="Haruta M."/>
            <person name="Huysman M.J."/>
            <person name="Jenkins B.D."/>
            <person name="Jiroutova K."/>
            <person name="Jorgensen R.E."/>
            <person name="Joubert Y."/>
            <person name="Kaplan A."/>
            <person name="Kroger N."/>
            <person name="Kroth P.G."/>
            <person name="La Roche J."/>
            <person name="Lindquist E."/>
            <person name="Lommer M."/>
            <person name="Martin-Jezequel V."/>
            <person name="Lopez P.J."/>
            <person name="Lucas S."/>
            <person name="Mangogna M."/>
            <person name="McGinnis K."/>
            <person name="Medlin L.K."/>
            <person name="Montsant A."/>
            <person name="Oudot-Le Secq M.P."/>
            <person name="Napoli C."/>
            <person name="Obornik M."/>
            <person name="Parker M.S."/>
            <person name="Petit J.L."/>
            <person name="Porcel B.M."/>
            <person name="Poulsen N."/>
            <person name="Robison M."/>
            <person name="Rychlewski L."/>
            <person name="Rynearson T.A."/>
            <person name="Schmutz J."/>
            <person name="Shapiro H."/>
            <person name="Siaut M."/>
            <person name="Stanley M."/>
            <person name="Sussman M.R."/>
            <person name="Taylor A.R."/>
            <person name="Vardi A."/>
            <person name="von Dassow P."/>
            <person name="Vyverman W."/>
            <person name="Willis A."/>
            <person name="Wyrwicz L.S."/>
            <person name="Rokhsar D.S."/>
            <person name="Weissenbach J."/>
            <person name="Armbrust E.V."/>
            <person name="Green B.R."/>
            <person name="Van de Peer Y."/>
            <person name="Grigoriev I.V."/>
        </authorList>
    </citation>
    <scope>NUCLEOTIDE SEQUENCE [LARGE SCALE GENOMIC DNA]</scope>
    <source>
        <strain evidence="2 3">CCAP 1055/1</strain>
    </source>
</reference>
<dbReference type="Gene3D" id="3.40.50.150">
    <property type="entry name" value="Vaccinia Virus protein VP39"/>
    <property type="match status" value="1"/>
</dbReference>
<dbReference type="OrthoDB" id="40219at2759"/>
<evidence type="ECO:0000313" key="2">
    <source>
        <dbReference type="EMBL" id="ACI65132.1"/>
    </source>
</evidence>
<organism evidence="2 3">
    <name type="scientific">Phaeodactylum tricornutum (strain CCAP 1055/1)</name>
    <dbReference type="NCBI Taxonomy" id="556484"/>
    <lineage>
        <taxon>Eukaryota</taxon>
        <taxon>Sar</taxon>
        <taxon>Stramenopiles</taxon>
        <taxon>Ochrophyta</taxon>
        <taxon>Bacillariophyta</taxon>
        <taxon>Bacillariophyceae</taxon>
        <taxon>Bacillariophycidae</taxon>
        <taxon>Naviculales</taxon>
        <taxon>Phaeodactylaceae</taxon>
        <taxon>Phaeodactylum</taxon>
    </lineage>
</organism>
<evidence type="ECO:0000256" key="1">
    <source>
        <dbReference type="SAM" id="SignalP"/>
    </source>
</evidence>
<dbReference type="PANTHER" id="PTHR14614:SF130">
    <property type="entry name" value="PROTEIN-LYSINE N-METHYLTRANSFERASE EEF2KMT"/>
    <property type="match status" value="1"/>
</dbReference>
<dbReference type="GeneID" id="7204497"/>
<name>B5Y3I5_PHATC</name>
<gene>
    <name evidence="2" type="ORF">PHATR_46702</name>
</gene>
<dbReference type="CDD" id="cd02440">
    <property type="entry name" value="AdoMet_MTases"/>
    <property type="match status" value="1"/>
</dbReference>